<gene>
    <name evidence="1" type="ORF">RFI_21640</name>
</gene>
<accession>X6MRJ5</accession>
<dbReference type="Proteomes" id="UP000023152">
    <property type="component" value="Unassembled WGS sequence"/>
</dbReference>
<organism evidence="1 2">
    <name type="scientific">Reticulomyxa filosa</name>
    <dbReference type="NCBI Taxonomy" id="46433"/>
    <lineage>
        <taxon>Eukaryota</taxon>
        <taxon>Sar</taxon>
        <taxon>Rhizaria</taxon>
        <taxon>Retaria</taxon>
        <taxon>Foraminifera</taxon>
        <taxon>Monothalamids</taxon>
        <taxon>Reticulomyxidae</taxon>
        <taxon>Reticulomyxa</taxon>
    </lineage>
</organism>
<evidence type="ECO:0000313" key="2">
    <source>
        <dbReference type="Proteomes" id="UP000023152"/>
    </source>
</evidence>
<comment type="caution">
    <text evidence="1">The sequence shown here is derived from an EMBL/GenBank/DDBJ whole genome shotgun (WGS) entry which is preliminary data.</text>
</comment>
<reference evidence="1 2" key="1">
    <citation type="journal article" date="2013" name="Curr. Biol.">
        <title>The Genome of the Foraminiferan Reticulomyxa filosa.</title>
        <authorList>
            <person name="Glockner G."/>
            <person name="Hulsmann N."/>
            <person name="Schleicher M."/>
            <person name="Noegel A.A."/>
            <person name="Eichinger L."/>
            <person name="Gallinger C."/>
            <person name="Pawlowski J."/>
            <person name="Sierra R."/>
            <person name="Euteneuer U."/>
            <person name="Pillet L."/>
            <person name="Moustafa A."/>
            <person name="Platzer M."/>
            <person name="Groth M."/>
            <person name="Szafranski K."/>
            <person name="Schliwa M."/>
        </authorList>
    </citation>
    <scope>NUCLEOTIDE SEQUENCE [LARGE SCALE GENOMIC DNA]</scope>
</reference>
<evidence type="ECO:0000313" key="1">
    <source>
        <dbReference type="EMBL" id="ETO15725.1"/>
    </source>
</evidence>
<protein>
    <submittedName>
        <fullName evidence="1">Uncharacterized protein</fullName>
    </submittedName>
</protein>
<proteinExistence type="predicted"/>
<dbReference type="EMBL" id="ASPP01018846">
    <property type="protein sequence ID" value="ETO15725.1"/>
    <property type="molecule type" value="Genomic_DNA"/>
</dbReference>
<dbReference type="OrthoDB" id="25571at2759"/>
<keyword evidence="2" id="KW-1185">Reference proteome</keyword>
<name>X6MRJ5_RETFI</name>
<dbReference type="AlphaFoldDB" id="X6MRJ5"/>
<feature type="non-terminal residue" evidence="1">
    <location>
        <position position="1"/>
    </location>
</feature>
<sequence>EWYCQTQTQYDTQDIISLIYNNKDKDKDQAKNIYKRDYVEASEDRNQWLLHMCEVIYASERNKLEMKHRNNQSEYQLIYIQLNVHSDTFTTMFFFFFEKKFDWLRTCFYTQFFSQDLEATQGIDSVQKEILAKIQNIKLTETSQGIDFYSVLQLMSNSFTSKNANELHMLCSN</sequence>